<dbReference type="Pfam" id="PF00512">
    <property type="entry name" value="HisKA"/>
    <property type="match status" value="1"/>
</dbReference>
<dbReference type="InterPro" id="IPR003661">
    <property type="entry name" value="HisK_dim/P_dom"/>
</dbReference>
<dbReference type="NCBIfam" id="TIGR00229">
    <property type="entry name" value="sensory_box"/>
    <property type="match status" value="1"/>
</dbReference>
<evidence type="ECO:0000256" key="1">
    <source>
        <dbReference type="ARBA" id="ARBA00000085"/>
    </source>
</evidence>
<dbReference type="PROSITE" id="PS50109">
    <property type="entry name" value="HIS_KIN"/>
    <property type="match status" value="1"/>
</dbReference>
<evidence type="ECO:0000256" key="6">
    <source>
        <dbReference type="ARBA" id="ARBA00023136"/>
    </source>
</evidence>
<dbReference type="Proteomes" id="UP000612680">
    <property type="component" value="Chromosome"/>
</dbReference>
<keyword evidence="5" id="KW-0418">Kinase</keyword>
<dbReference type="InterPro" id="IPR000014">
    <property type="entry name" value="PAS"/>
</dbReference>
<dbReference type="Pfam" id="PF00989">
    <property type="entry name" value="PAS"/>
    <property type="match status" value="1"/>
</dbReference>
<evidence type="ECO:0000259" key="8">
    <source>
        <dbReference type="PROSITE" id="PS50109"/>
    </source>
</evidence>
<keyword evidence="7" id="KW-0175">Coiled coil</keyword>
<name>A0ABX7I2H0_9BACT</name>
<feature type="domain" description="PAS" evidence="9">
    <location>
        <begin position="56"/>
        <end position="126"/>
    </location>
</feature>
<evidence type="ECO:0000256" key="5">
    <source>
        <dbReference type="ARBA" id="ARBA00022777"/>
    </source>
</evidence>
<dbReference type="SMART" id="SM00091">
    <property type="entry name" value="PAS"/>
    <property type="match status" value="1"/>
</dbReference>
<organism evidence="10 11">
    <name type="scientific">Dyadobacter sandarakinus</name>
    <dbReference type="NCBI Taxonomy" id="2747268"/>
    <lineage>
        <taxon>Bacteria</taxon>
        <taxon>Pseudomonadati</taxon>
        <taxon>Bacteroidota</taxon>
        <taxon>Cytophagia</taxon>
        <taxon>Cytophagales</taxon>
        <taxon>Spirosomataceae</taxon>
        <taxon>Dyadobacter</taxon>
    </lineage>
</organism>
<evidence type="ECO:0000256" key="7">
    <source>
        <dbReference type="SAM" id="Coils"/>
    </source>
</evidence>
<dbReference type="PRINTS" id="PR00344">
    <property type="entry name" value="BCTRLSENSOR"/>
</dbReference>
<dbReference type="InterPro" id="IPR004358">
    <property type="entry name" value="Sig_transdc_His_kin-like_C"/>
</dbReference>
<dbReference type="InterPro" id="IPR005467">
    <property type="entry name" value="His_kinase_dom"/>
</dbReference>
<dbReference type="SMART" id="SM00387">
    <property type="entry name" value="HATPase_c"/>
    <property type="match status" value="1"/>
</dbReference>
<dbReference type="InterPro" id="IPR050351">
    <property type="entry name" value="BphY/WalK/GraS-like"/>
</dbReference>
<reference evidence="10 11" key="1">
    <citation type="submission" date="2020-06" db="EMBL/GenBank/DDBJ databases">
        <title>Dyadobacter sandarakinus sp. nov., isolated from the soil of the Arctic Yellow River Station.</title>
        <authorList>
            <person name="Zhang Y."/>
            <person name="Peng F."/>
        </authorList>
    </citation>
    <scope>NUCLEOTIDE SEQUENCE [LARGE SCALE GENOMIC DNA]</scope>
    <source>
        <strain evidence="10 11">Q3-56</strain>
    </source>
</reference>
<evidence type="ECO:0000256" key="4">
    <source>
        <dbReference type="ARBA" id="ARBA00022679"/>
    </source>
</evidence>
<dbReference type="SUPFAM" id="SSF55785">
    <property type="entry name" value="PYP-like sensor domain (PAS domain)"/>
    <property type="match status" value="1"/>
</dbReference>
<accession>A0ABX7I2H0</accession>
<gene>
    <name evidence="10" type="ORF">HWI92_04685</name>
</gene>
<dbReference type="Gene3D" id="1.10.287.130">
    <property type="match status" value="1"/>
</dbReference>
<evidence type="ECO:0000313" key="11">
    <source>
        <dbReference type="Proteomes" id="UP000612680"/>
    </source>
</evidence>
<keyword evidence="6" id="KW-0472">Membrane</keyword>
<dbReference type="SUPFAM" id="SSF47384">
    <property type="entry name" value="Homodimeric domain of signal transducing histidine kinase"/>
    <property type="match status" value="1"/>
</dbReference>
<evidence type="ECO:0000313" key="10">
    <source>
        <dbReference type="EMBL" id="QRR00249.1"/>
    </source>
</evidence>
<feature type="coiled-coil region" evidence="7">
    <location>
        <begin position="167"/>
        <end position="201"/>
    </location>
</feature>
<dbReference type="PROSITE" id="PS50112">
    <property type="entry name" value="PAS"/>
    <property type="match status" value="1"/>
</dbReference>
<dbReference type="PANTHER" id="PTHR42878:SF15">
    <property type="entry name" value="BACTERIOPHYTOCHROME"/>
    <property type="match status" value="1"/>
</dbReference>
<evidence type="ECO:0000256" key="3">
    <source>
        <dbReference type="ARBA" id="ARBA00022553"/>
    </source>
</evidence>
<dbReference type="PANTHER" id="PTHR42878">
    <property type="entry name" value="TWO-COMPONENT HISTIDINE KINASE"/>
    <property type="match status" value="1"/>
</dbReference>
<dbReference type="InterPro" id="IPR003594">
    <property type="entry name" value="HATPase_dom"/>
</dbReference>
<dbReference type="CDD" id="cd00130">
    <property type="entry name" value="PAS"/>
    <property type="match status" value="1"/>
</dbReference>
<dbReference type="InterPro" id="IPR036097">
    <property type="entry name" value="HisK_dim/P_sf"/>
</dbReference>
<evidence type="ECO:0000259" key="9">
    <source>
        <dbReference type="PROSITE" id="PS50112"/>
    </source>
</evidence>
<proteinExistence type="predicted"/>
<evidence type="ECO:0000256" key="2">
    <source>
        <dbReference type="ARBA" id="ARBA00012438"/>
    </source>
</evidence>
<dbReference type="InterPro" id="IPR036890">
    <property type="entry name" value="HATPase_C_sf"/>
</dbReference>
<protein>
    <recommendedName>
        <fullName evidence="2">histidine kinase</fullName>
        <ecNumber evidence="2">2.7.13.3</ecNumber>
    </recommendedName>
</protein>
<dbReference type="Gene3D" id="3.30.565.10">
    <property type="entry name" value="Histidine kinase-like ATPase, C-terminal domain"/>
    <property type="match status" value="1"/>
</dbReference>
<sequence length="441" mass="49142">MDQSRTYESLQEAVRHLSQQLQEANDTIEAIRTGQVDAIIVNDPVAGDKLYTLKSADQTYRVFIEQMNEGAVTLDRQGTVLYCNSMFARMVGTPLSDIVGSSLKSFIAENCLQLFEELIHSGWENDKKLELSIRQHNKIIPCQLSVATLELDGRESLSVIVTDLSFQKDIQKLLKENNRRLEEANQQLEASNHDLQQFASVASHDMQEPLRKILIFSNLLATSYGNEITPEIRTYLDKISASSMRMRSMVSDILKYSRLSSQQAAPQLFGINELIREIEDDYELLIEEKNVELILGELPVVEGNRSQIKQVFQNLISNSIKFASAHTHPVIKIYALPAEEGAPGDVAPAHALCRIVVEDNGIGFDMKYGEKIFSLFERLNNKESYEGSGIGLSITKKIIERHGGTISAESREGAGACFTIAIPLRQNLPDGQEAPGSNNPA</sequence>
<dbReference type="Pfam" id="PF02518">
    <property type="entry name" value="HATPase_c"/>
    <property type="match status" value="1"/>
</dbReference>
<dbReference type="InterPro" id="IPR035965">
    <property type="entry name" value="PAS-like_dom_sf"/>
</dbReference>
<dbReference type="RefSeq" id="WP_204661057.1">
    <property type="nucleotide sequence ID" value="NZ_CP056775.1"/>
</dbReference>
<comment type="catalytic activity">
    <reaction evidence="1">
        <text>ATP + protein L-histidine = ADP + protein N-phospho-L-histidine.</text>
        <dbReference type="EC" id="2.7.13.3"/>
    </reaction>
</comment>
<keyword evidence="11" id="KW-1185">Reference proteome</keyword>
<dbReference type="InterPro" id="IPR013767">
    <property type="entry name" value="PAS_fold"/>
</dbReference>
<dbReference type="EC" id="2.7.13.3" evidence="2"/>
<keyword evidence="3" id="KW-0597">Phosphoprotein</keyword>
<feature type="domain" description="Histidine kinase" evidence="8">
    <location>
        <begin position="201"/>
        <end position="426"/>
    </location>
</feature>
<dbReference type="SUPFAM" id="SSF55874">
    <property type="entry name" value="ATPase domain of HSP90 chaperone/DNA topoisomerase II/histidine kinase"/>
    <property type="match status" value="1"/>
</dbReference>
<dbReference type="EMBL" id="CP056775">
    <property type="protein sequence ID" value="QRR00249.1"/>
    <property type="molecule type" value="Genomic_DNA"/>
</dbReference>
<dbReference type="Gene3D" id="3.30.450.20">
    <property type="entry name" value="PAS domain"/>
    <property type="match status" value="1"/>
</dbReference>
<dbReference type="SMART" id="SM00388">
    <property type="entry name" value="HisKA"/>
    <property type="match status" value="1"/>
</dbReference>
<dbReference type="CDD" id="cd00082">
    <property type="entry name" value="HisKA"/>
    <property type="match status" value="1"/>
</dbReference>
<keyword evidence="4" id="KW-0808">Transferase</keyword>